<protein>
    <recommendedName>
        <fullName evidence="3">Amine oxidase</fullName>
    </recommendedName>
</protein>
<sequence>MQSTSSNPFRSFWWGGFECTDQLNCFGHRVDFLPLTGHLELIDQDYTALAPFHVRTVREGIRWAQIEKTPYHYDFSTVKAMLAAGKRHGIQQVWDLCHFGYPDDLTPLHPMFARRFASLCRAFVDFYRSERPDDTLIVTPINEVSFISWLGGDAKGTSPYCHGQGWQVKYALMRAYIEGTYALREADPGIRLLTTEPLVNMVPPRNATPQQRRGAFHAHECQFQATDMLVGRMCPELGGSPDCLDIVGFNYYYDNQWQYDNCQRLGWNDPVMDPRWTPLHKLLRKAYKRYGRPFAITETSHPKEDRPLWLKMIGRECAKVLREGLPLWGACLYPIIDRPDWDFPDRWHQSGLWDADLSTTPFTRVLHEPSAMALLKAQALIAGIEPRVKRPVISAQVLSAPALTTVAEGATRESLPSITDIIQPN</sequence>
<dbReference type="RefSeq" id="WP_345236419.1">
    <property type="nucleotide sequence ID" value="NZ_BAABGZ010000028.1"/>
</dbReference>
<organism evidence="1 2">
    <name type="scientific">Hymenobacter saemangeumensis</name>
    <dbReference type="NCBI Taxonomy" id="1084522"/>
    <lineage>
        <taxon>Bacteria</taxon>
        <taxon>Pseudomonadati</taxon>
        <taxon>Bacteroidota</taxon>
        <taxon>Cytophagia</taxon>
        <taxon>Cytophagales</taxon>
        <taxon>Hymenobacteraceae</taxon>
        <taxon>Hymenobacter</taxon>
    </lineage>
</organism>
<comment type="caution">
    <text evidence="1">The sequence shown here is derived from an EMBL/GenBank/DDBJ whole genome shotgun (WGS) entry which is preliminary data.</text>
</comment>
<dbReference type="SUPFAM" id="SSF51445">
    <property type="entry name" value="(Trans)glycosidases"/>
    <property type="match status" value="1"/>
</dbReference>
<name>A0ABP8IHJ9_9BACT</name>
<dbReference type="Gene3D" id="3.20.20.80">
    <property type="entry name" value="Glycosidases"/>
    <property type="match status" value="1"/>
</dbReference>
<gene>
    <name evidence="1" type="ORF">GCM10023185_25270</name>
</gene>
<dbReference type="Proteomes" id="UP001501153">
    <property type="component" value="Unassembled WGS sequence"/>
</dbReference>
<proteinExistence type="predicted"/>
<dbReference type="InterPro" id="IPR017853">
    <property type="entry name" value="GH"/>
</dbReference>
<dbReference type="EMBL" id="BAABGZ010000028">
    <property type="protein sequence ID" value="GAA4359039.1"/>
    <property type="molecule type" value="Genomic_DNA"/>
</dbReference>
<evidence type="ECO:0000313" key="1">
    <source>
        <dbReference type="EMBL" id="GAA4359039.1"/>
    </source>
</evidence>
<evidence type="ECO:0008006" key="3">
    <source>
        <dbReference type="Google" id="ProtNLM"/>
    </source>
</evidence>
<accession>A0ABP8IHJ9</accession>
<evidence type="ECO:0000313" key="2">
    <source>
        <dbReference type="Proteomes" id="UP001501153"/>
    </source>
</evidence>
<keyword evidence="2" id="KW-1185">Reference proteome</keyword>
<reference evidence="2" key="1">
    <citation type="journal article" date="2019" name="Int. J. Syst. Evol. Microbiol.">
        <title>The Global Catalogue of Microorganisms (GCM) 10K type strain sequencing project: providing services to taxonomists for standard genome sequencing and annotation.</title>
        <authorList>
            <consortium name="The Broad Institute Genomics Platform"/>
            <consortium name="The Broad Institute Genome Sequencing Center for Infectious Disease"/>
            <person name="Wu L."/>
            <person name="Ma J."/>
        </authorList>
    </citation>
    <scope>NUCLEOTIDE SEQUENCE [LARGE SCALE GENOMIC DNA]</scope>
    <source>
        <strain evidence="2">JCM 17923</strain>
    </source>
</reference>